<sequence>MGHSEGRANATVGTVPAVALFFRLPDILAVEAARILLGRLAEILQKIYQLVMEKQDAWMEVRSFYNKNDLNI</sequence>
<dbReference type="Proteomes" id="UP000515847">
    <property type="component" value="Chromosome"/>
</dbReference>
<proteinExistence type="predicted"/>
<protein>
    <submittedName>
        <fullName evidence="1">Uncharacterized protein</fullName>
    </submittedName>
</protein>
<dbReference type="OrthoDB" id="49105at2"/>
<dbReference type="RefSeq" id="WP_034420346.1">
    <property type="nucleotide sequence ID" value="NZ_CP045798.1"/>
</dbReference>
<dbReference type="KEGG" id="tfr:BR63_11615"/>
<dbReference type="EMBL" id="CP045798">
    <property type="protein sequence ID" value="QNB46901.1"/>
    <property type="molecule type" value="Genomic_DNA"/>
</dbReference>
<evidence type="ECO:0000313" key="1">
    <source>
        <dbReference type="EMBL" id="QNB46901.1"/>
    </source>
</evidence>
<accession>A0A7G6E497</accession>
<gene>
    <name evidence="1" type="ORF">BR63_11615</name>
</gene>
<dbReference type="AlphaFoldDB" id="A0A7G6E497"/>
<reference evidence="1 2" key="1">
    <citation type="journal article" date="2019" name="Front. Microbiol.">
        <title>Thermoanaerosceptrum fracticalcis gen. nov. sp. nov., a Novel Fumarate-Fermenting Microorganism From a Deep Fractured Carbonate Aquifer of the US Great Basin.</title>
        <authorList>
            <person name="Hamilton-Brehm S.D."/>
            <person name="Stewart L.E."/>
            <person name="Zavarin M."/>
            <person name="Caldwell M."/>
            <person name="Lawson P.A."/>
            <person name="Onstott T.C."/>
            <person name="Grzymski J."/>
            <person name="Neveux I."/>
            <person name="Lollar B.S."/>
            <person name="Russell C.E."/>
            <person name="Moser D.P."/>
        </authorList>
    </citation>
    <scope>NUCLEOTIDE SEQUENCE [LARGE SCALE GENOMIC DNA]</scope>
    <source>
        <strain evidence="1 2">DRI-13</strain>
    </source>
</reference>
<organism evidence="1 2">
    <name type="scientific">Thermanaerosceptrum fracticalcis</name>
    <dbReference type="NCBI Taxonomy" id="1712410"/>
    <lineage>
        <taxon>Bacteria</taxon>
        <taxon>Bacillati</taxon>
        <taxon>Bacillota</taxon>
        <taxon>Clostridia</taxon>
        <taxon>Eubacteriales</taxon>
        <taxon>Peptococcaceae</taxon>
        <taxon>Thermanaerosceptrum</taxon>
    </lineage>
</organism>
<name>A0A7G6E497_THEFR</name>
<evidence type="ECO:0000313" key="2">
    <source>
        <dbReference type="Proteomes" id="UP000515847"/>
    </source>
</evidence>
<keyword evidence="2" id="KW-1185">Reference proteome</keyword>